<dbReference type="PANTHER" id="PTHR46268">
    <property type="entry name" value="STRESS RESPONSE PROTEIN NHAX"/>
    <property type="match status" value="1"/>
</dbReference>
<evidence type="ECO:0000256" key="1">
    <source>
        <dbReference type="ARBA" id="ARBA00008791"/>
    </source>
</evidence>
<gene>
    <name evidence="3" type="ORF">KDL01_15675</name>
</gene>
<organism evidence="3 4">
    <name type="scientific">Actinospica durhamensis</name>
    <dbReference type="NCBI Taxonomy" id="1508375"/>
    <lineage>
        <taxon>Bacteria</taxon>
        <taxon>Bacillati</taxon>
        <taxon>Actinomycetota</taxon>
        <taxon>Actinomycetes</taxon>
        <taxon>Catenulisporales</taxon>
        <taxon>Actinospicaceae</taxon>
        <taxon>Actinospica</taxon>
    </lineage>
</organism>
<dbReference type="AlphaFoldDB" id="A0A941ETB4"/>
<evidence type="ECO:0000259" key="2">
    <source>
        <dbReference type="Pfam" id="PF00582"/>
    </source>
</evidence>
<dbReference type="InterPro" id="IPR006015">
    <property type="entry name" value="Universal_stress_UspA"/>
</dbReference>
<evidence type="ECO:0000313" key="4">
    <source>
        <dbReference type="Proteomes" id="UP000675781"/>
    </source>
</evidence>
<comment type="similarity">
    <text evidence="1">Belongs to the universal stress protein A family.</text>
</comment>
<evidence type="ECO:0000313" key="3">
    <source>
        <dbReference type="EMBL" id="MBR7834714.1"/>
    </source>
</evidence>
<name>A0A941ETB4_9ACTN</name>
<feature type="domain" description="UspA" evidence="2">
    <location>
        <begin position="176"/>
        <end position="310"/>
    </location>
</feature>
<dbReference type="Pfam" id="PF00582">
    <property type="entry name" value="Usp"/>
    <property type="match status" value="2"/>
</dbReference>
<accession>A0A941ETB4</accession>
<dbReference type="InterPro" id="IPR014729">
    <property type="entry name" value="Rossmann-like_a/b/a_fold"/>
</dbReference>
<dbReference type="PRINTS" id="PR01438">
    <property type="entry name" value="UNVRSLSTRESS"/>
</dbReference>
<proteinExistence type="inferred from homology"/>
<dbReference type="EMBL" id="JAGSOG010000067">
    <property type="protein sequence ID" value="MBR7834714.1"/>
    <property type="molecule type" value="Genomic_DNA"/>
</dbReference>
<dbReference type="InterPro" id="IPR006016">
    <property type="entry name" value="UspA"/>
</dbReference>
<comment type="caution">
    <text evidence="3">The sequence shown here is derived from an EMBL/GenBank/DDBJ whole genome shotgun (WGS) entry which is preliminary data.</text>
</comment>
<dbReference type="Gene3D" id="3.40.50.620">
    <property type="entry name" value="HUPs"/>
    <property type="match status" value="2"/>
</dbReference>
<dbReference type="Proteomes" id="UP000675781">
    <property type="component" value="Unassembled WGS sequence"/>
</dbReference>
<keyword evidence="4" id="KW-1185">Reference proteome</keyword>
<dbReference type="SUPFAM" id="SSF52402">
    <property type="entry name" value="Adenine nucleotide alpha hydrolases-like"/>
    <property type="match status" value="2"/>
</dbReference>
<feature type="domain" description="UspA" evidence="2">
    <location>
        <begin position="22"/>
        <end position="158"/>
    </location>
</feature>
<sequence>MTQYLDAQADLDEYDVDGQAPHRVIVGVDASAHAAHAAGWAAEEALRRGVPLTLVHAIDLPGASSWPVAPPAYAQFRRADGQKLLDAAAADVRARFPGLSVQTELSELSAAHTLSALSEEAALLVTGTRGHGGFTGLLLGSVSRKLAAHGHCPLVVVRAAAAETEAAPGAEAGDEVLLGVEPDQPESAVRFAFAAAARYGATLRAVRVWWPVAIYTGPSGGYYEDVTRTPAEEAADVEQLLAPVRAAFPQVKVEISAVRGNAVAELVDAARAARLVVVGAHRYHGPLAVGAGYVVEGMLAHSPVPVAVVPAA</sequence>
<dbReference type="PANTHER" id="PTHR46268:SF6">
    <property type="entry name" value="UNIVERSAL STRESS PROTEIN UP12"/>
    <property type="match status" value="1"/>
</dbReference>
<dbReference type="RefSeq" id="WP_212529231.1">
    <property type="nucleotide sequence ID" value="NZ_JAGSOG010000067.1"/>
</dbReference>
<protein>
    <submittedName>
        <fullName evidence="3">Universal stress protein</fullName>
    </submittedName>
</protein>
<reference evidence="3" key="1">
    <citation type="submission" date="2021-04" db="EMBL/GenBank/DDBJ databases">
        <title>Genome based classification of Actinospica acidithermotolerans sp. nov., an actinobacterium isolated from an Indonesian hot spring.</title>
        <authorList>
            <person name="Kusuma A.B."/>
            <person name="Putra K.E."/>
            <person name="Nafisah S."/>
            <person name="Loh J."/>
            <person name="Nouioui I."/>
            <person name="Goodfellow M."/>
        </authorList>
    </citation>
    <scope>NUCLEOTIDE SEQUENCE</scope>
    <source>
        <strain evidence="3">CSCA 57</strain>
    </source>
</reference>